<proteinExistence type="predicted"/>
<protein>
    <submittedName>
        <fullName evidence="2">Uncharacterized protein</fullName>
    </submittedName>
</protein>
<sequence>MKCLEASKALALLTCLLLVASAAFACGTMPLGQARELNISITEFSLPANMAWTSKNNVASQVAGNLRSGKEVQSLVQRLIMQAVSSMENYHVVITAVS</sequence>
<dbReference type="Proteomes" id="UP001196413">
    <property type="component" value="Unassembled WGS sequence"/>
</dbReference>
<comment type="caution">
    <text evidence="2">The sequence shown here is derived from an EMBL/GenBank/DDBJ whole genome shotgun (WGS) entry which is preliminary data.</text>
</comment>
<dbReference type="AlphaFoldDB" id="A0AAD5QNX5"/>
<evidence type="ECO:0000313" key="3">
    <source>
        <dbReference type="Proteomes" id="UP001196413"/>
    </source>
</evidence>
<accession>A0AAD5QNX5</accession>
<name>A0AAD5QNX5_PARTN</name>
<evidence type="ECO:0000256" key="1">
    <source>
        <dbReference type="SAM" id="SignalP"/>
    </source>
</evidence>
<keyword evidence="3" id="KW-1185">Reference proteome</keyword>
<gene>
    <name evidence="2" type="ORF">KIN20_013652</name>
</gene>
<dbReference type="PROSITE" id="PS51257">
    <property type="entry name" value="PROKAR_LIPOPROTEIN"/>
    <property type="match status" value="1"/>
</dbReference>
<reference evidence="2" key="1">
    <citation type="submission" date="2021-06" db="EMBL/GenBank/DDBJ databases">
        <title>Parelaphostrongylus tenuis whole genome reference sequence.</title>
        <authorList>
            <person name="Garwood T.J."/>
            <person name="Larsen P.A."/>
            <person name="Fountain-Jones N.M."/>
            <person name="Garbe J.R."/>
            <person name="Macchietto M.G."/>
            <person name="Kania S.A."/>
            <person name="Gerhold R.W."/>
            <person name="Richards J.E."/>
            <person name="Wolf T.M."/>
        </authorList>
    </citation>
    <scope>NUCLEOTIDE SEQUENCE</scope>
    <source>
        <strain evidence="2">MNPRO001-30</strain>
        <tissue evidence="2">Meninges</tissue>
    </source>
</reference>
<evidence type="ECO:0000313" key="2">
    <source>
        <dbReference type="EMBL" id="KAJ1356035.1"/>
    </source>
</evidence>
<feature type="chain" id="PRO_5042220635" evidence="1">
    <location>
        <begin position="26"/>
        <end position="98"/>
    </location>
</feature>
<organism evidence="2 3">
    <name type="scientific">Parelaphostrongylus tenuis</name>
    <name type="common">Meningeal worm</name>
    <dbReference type="NCBI Taxonomy" id="148309"/>
    <lineage>
        <taxon>Eukaryota</taxon>
        <taxon>Metazoa</taxon>
        <taxon>Ecdysozoa</taxon>
        <taxon>Nematoda</taxon>
        <taxon>Chromadorea</taxon>
        <taxon>Rhabditida</taxon>
        <taxon>Rhabditina</taxon>
        <taxon>Rhabditomorpha</taxon>
        <taxon>Strongyloidea</taxon>
        <taxon>Metastrongylidae</taxon>
        <taxon>Parelaphostrongylus</taxon>
    </lineage>
</organism>
<keyword evidence="1" id="KW-0732">Signal</keyword>
<dbReference type="EMBL" id="JAHQIW010002668">
    <property type="protein sequence ID" value="KAJ1356035.1"/>
    <property type="molecule type" value="Genomic_DNA"/>
</dbReference>
<feature type="signal peptide" evidence="1">
    <location>
        <begin position="1"/>
        <end position="25"/>
    </location>
</feature>